<dbReference type="InterPro" id="IPR050272">
    <property type="entry name" value="Isochorismatase-like_hydrls"/>
</dbReference>
<protein>
    <submittedName>
        <fullName evidence="3">Isochorismatase family cysteine hydrolase</fullName>
        <ecNumber evidence="3">3.-.-.-</ecNumber>
    </submittedName>
</protein>
<dbReference type="Pfam" id="PF00857">
    <property type="entry name" value="Isochorismatase"/>
    <property type="match status" value="1"/>
</dbReference>
<dbReference type="InterPro" id="IPR000868">
    <property type="entry name" value="Isochorismatase-like_dom"/>
</dbReference>
<sequence length="208" mass="22597">MDEYTSPEFSRSALLTIDLQRDFVAGIAGTAEALPAVRRLTHAFRQAGRPIVHIVRLYLPDGSNADLCRRTLRGTVNPHSPGSRLADGLAPGSVLDPDLLLAGHAQEVGPDEHILYKPRWSAFFRTRLLEHLAERAVSTVVVAGCNYPNCPRSTLVDATERDLRTVAVRDALSGWTADADREMTGMGIVCLDTSEVVAAIRSHATFPA</sequence>
<accession>A0ABV0ASC3</accession>
<dbReference type="Proteomes" id="UP001447516">
    <property type="component" value="Unassembled WGS sequence"/>
</dbReference>
<keyword evidence="4" id="KW-1185">Reference proteome</keyword>
<organism evidence="3 4">
    <name type="scientific">Microbispora maris</name>
    <dbReference type="NCBI Taxonomy" id="3144104"/>
    <lineage>
        <taxon>Bacteria</taxon>
        <taxon>Bacillati</taxon>
        <taxon>Actinomycetota</taxon>
        <taxon>Actinomycetes</taxon>
        <taxon>Streptosporangiales</taxon>
        <taxon>Streptosporangiaceae</taxon>
        <taxon>Microbispora</taxon>
    </lineage>
</organism>
<comment type="caution">
    <text evidence="3">The sequence shown here is derived from an EMBL/GenBank/DDBJ whole genome shotgun (WGS) entry which is preliminary data.</text>
</comment>
<dbReference type="PANTHER" id="PTHR43540:SF6">
    <property type="entry name" value="ISOCHORISMATASE-LIKE DOMAIN-CONTAINING PROTEIN"/>
    <property type="match status" value="1"/>
</dbReference>
<dbReference type="GO" id="GO:0016787">
    <property type="term" value="F:hydrolase activity"/>
    <property type="evidence" value="ECO:0007669"/>
    <property type="project" value="UniProtKB-KW"/>
</dbReference>
<evidence type="ECO:0000256" key="1">
    <source>
        <dbReference type="ARBA" id="ARBA00022801"/>
    </source>
</evidence>
<dbReference type="Gene3D" id="3.40.50.850">
    <property type="entry name" value="Isochorismatase-like"/>
    <property type="match status" value="1"/>
</dbReference>
<name>A0ABV0ASC3_9ACTN</name>
<proteinExistence type="predicted"/>
<dbReference type="EC" id="3.-.-.-" evidence="3"/>
<evidence type="ECO:0000313" key="3">
    <source>
        <dbReference type="EMBL" id="MEN3538177.1"/>
    </source>
</evidence>
<dbReference type="RefSeq" id="WP_346228127.1">
    <property type="nucleotide sequence ID" value="NZ_JBDJAW010000021.1"/>
</dbReference>
<evidence type="ECO:0000259" key="2">
    <source>
        <dbReference type="Pfam" id="PF00857"/>
    </source>
</evidence>
<feature type="domain" description="Isochorismatase-like" evidence="2">
    <location>
        <begin position="12"/>
        <end position="181"/>
    </location>
</feature>
<reference evidence="3 4" key="1">
    <citation type="submission" date="2024-05" db="EMBL/GenBank/DDBJ databases">
        <title>Microbispora sp.ZYX-F-249.</title>
        <authorList>
            <person name="Xie H."/>
        </authorList>
    </citation>
    <scope>NUCLEOTIDE SEQUENCE [LARGE SCALE GENOMIC DNA]</scope>
    <source>
        <strain evidence="3 4">ZYX-F-249</strain>
    </source>
</reference>
<dbReference type="InterPro" id="IPR036380">
    <property type="entry name" value="Isochorismatase-like_sf"/>
</dbReference>
<keyword evidence="1 3" id="KW-0378">Hydrolase</keyword>
<gene>
    <name evidence="3" type="ORF">AAH991_23890</name>
</gene>
<evidence type="ECO:0000313" key="4">
    <source>
        <dbReference type="Proteomes" id="UP001447516"/>
    </source>
</evidence>
<dbReference type="PANTHER" id="PTHR43540">
    <property type="entry name" value="PEROXYUREIDOACRYLATE/UREIDOACRYLATE AMIDOHYDROLASE-RELATED"/>
    <property type="match status" value="1"/>
</dbReference>
<dbReference type="SUPFAM" id="SSF52499">
    <property type="entry name" value="Isochorismatase-like hydrolases"/>
    <property type="match status" value="1"/>
</dbReference>
<dbReference type="EMBL" id="JBDJAW010000021">
    <property type="protein sequence ID" value="MEN3538177.1"/>
    <property type="molecule type" value="Genomic_DNA"/>
</dbReference>
<dbReference type="CDD" id="cd00431">
    <property type="entry name" value="cysteine_hydrolases"/>
    <property type="match status" value="1"/>
</dbReference>